<dbReference type="PROSITE" id="PS50027">
    <property type="entry name" value="EGF_LAM_2"/>
    <property type="match status" value="1"/>
</dbReference>
<dbReference type="SMART" id="SM00282">
    <property type="entry name" value="LamG"/>
    <property type="match status" value="2"/>
</dbReference>
<dbReference type="GO" id="GO:0004930">
    <property type="term" value="F:G protein-coupled receptor activity"/>
    <property type="evidence" value="ECO:0007669"/>
    <property type="project" value="UniProtKB-KW"/>
</dbReference>
<keyword evidence="8 17" id="KW-0472">Membrane</keyword>
<evidence type="ECO:0000256" key="17">
    <source>
        <dbReference type="SAM" id="Phobius"/>
    </source>
</evidence>
<feature type="domain" description="Cadherin" evidence="23">
    <location>
        <begin position="243"/>
        <end position="349"/>
    </location>
</feature>
<feature type="domain" description="Laminin EGF-like" evidence="20">
    <location>
        <begin position="1228"/>
        <end position="1275"/>
    </location>
</feature>
<feature type="transmembrane region" description="Helical" evidence="17">
    <location>
        <begin position="1756"/>
        <end position="1773"/>
    </location>
</feature>
<dbReference type="Pfam" id="PF00054">
    <property type="entry name" value="Laminin_G_1"/>
    <property type="match status" value="1"/>
</dbReference>
<dbReference type="InterPro" id="IPR015919">
    <property type="entry name" value="Cadherin-like_sf"/>
</dbReference>
<dbReference type="SMART" id="SM00008">
    <property type="entry name" value="HormR"/>
    <property type="match status" value="1"/>
</dbReference>
<evidence type="ECO:0000313" key="24">
    <source>
        <dbReference type="EMBL" id="GAU93347.1"/>
    </source>
</evidence>
<dbReference type="FunFam" id="2.60.40.60:FF:000020">
    <property type="entry name" value="Dachsous cadherin-related 1b"/>
    <property type="match status" value="2"/>
</dbReference>
<evidence type="ECO:0000256" key="7">
    <source>
        <dbReference type="ARBA" id="ARBA00023040"/>
    </source>
</evidence>
<keyword evidence="9 14" id="KW-1015">Disulfide bond</keyword>
<comment type="caution">
    <text evidence="24">The sequence shown here is derived from an EMBL/GenBank/DDBJ whole genome shotgun (WGS) entry which is preliminary data.</text>
</comment>
<evidence type="ECO:0000259" key="21">
    <source>
        <dbReference type="PROSITE" id="PS50227"/>
    </source>
</evidence>
<dbReference type="Gene3D" id="2.60.40.60">
    <property type="entry name" value="Cadherins"/>
    <property type="match status" value="4"/>
</dbReference>
<dbReference type="InterPro" id="IPR000742">
    <property type="entry name" value="EGF"/>
</dbReference>
<dbReference type="Gene3D" id="2.10.25.10">
    <property type="entry name" value="Laminin"/>
    <property type="match status" value="4"/>
</dbReference>
<evidence type="ECO:0000256" key="12">
    <source>
        <dbReference type="ARBA" id="ARBA00023224"/>
    </source>
</evidence>
<dbReference type="PROSITE" id="PS50026">
    <property type="entry name" value="EGF_3"/>
    <property type="match status" value="4"/>
</dbReference>
<dbReference type="InterPro" id="IPR001791">
    <property type="entry name" value="Laminin_G"/>
</dbReference>
<dbReference type="InterPro" id="IPR036445">
    <property type="entry name" value="GPCR_2_extracell_dom_sf"/>
</dbReference>
<dbReference type="Pfam" id="PF00028">
    <property type="entry name" value="Cadherin"/>
    <property type="match status" value="3"/>
</dbReference>
<name>A0A1D1V194_RAMVA</name>
<dbReference type="InterPro" id="IPR013320">
    <property type="entry name" value="ConA-like_dom_sf"/>
</dbReference>
<keyword evidence="25" id="KW-1185">Reference proteome</keyword>
<feature type="domain" description="Laminin G" evidence="18">
    <location>
        <begin position="695"/>
        <end position="890"/>
    </location>
</feature>
<dbReference type="Pfam" id="PF23592">
    <property type="entry name" value="Cadherin_CELSR2_9th"/>
    <property type="match status" value="1"/>
</dbReference>
<evidence type="ECO:0000256" key="10">
    <source>
        <dbReference type="ARBA" id="ARBA00023170"/>
    </source>
</evidence>
<dbReference type="PROSITE" id="PS50025">
    <property type="entry name" value="LAM_G_DOMAIN"/>
    <property type="match status" value="2"/>
</dbReference>
<keyword evidence="10" id="KW-0675">Receptor</keyword>
<keyword evidence="15" id="KW-0424">Laminin EGF-like domain</keyword>
<evidence type="ECO:0000256" key="3">
    <source>
        <dbReference type="ARBA" id="ARBA00022692"/>
    </source>
</evidence>
<evidence type="ECO:0000256" key="16">
    <source>
        <dbReference type="SAM" id="MobiDB-lite"/>
    </source>
</evidence>
<dbReference type="PANTHER" id="PTHR24026:SF51">
    <property type="entry name" value="PROTOCADHERIN-LIKE WING POLARITY PROTEIN STAN"/>
    <property type="match status" value="1"/>
</dbReference>
<dbReference type="PROSITE" id="PS01186">
    <property type="entry name" value="EGF_2"/>
    <property type="match status" value="2"/>
</dbReference>
<feature type="region of interest" description="Disordered" evidence="16">
    <location>
        <begin position="2056"/>
        <end position="2083"/>
    </location>
</feature>
<dbReference type="PROSITE" id="PS50261">
    <property type="entry name" value="G_PROTEIN_RECEP_F2_4"/>
    <property type="match status" value="1"/>
</dbReference>
<dbReference type="CDD" id="cd00054">
    <property type="entry name" value="EGF_CA"/>
    <property type="match status" value="2"/>
</dbReference>
<dbReference type="PROSITE" id="PS00022">
    <property type="entry name" value="EGF_1"/>
    <property type="match status" value="4"/>
</dbReference>
<dbReference type="PROSITE" id="PS00232">
    <property type="entry name" value="CADHERIN_1"/>
    <property type="match status" value="2"/>
</dbReference>
<dbReference type="Pfam" id="PF02210">
    <property type="entry name" value="Laminin_G_2"/>
    <property type="match status" value="1"/>
</dbReference>
<keyword evidence="11" id="KW-0325">Glycoprotein</keyword>
<dbReference type="InterPro" id="IPR000832">
    <property type="entry name" value="GPCR_2_secretin-like"/>
</dbReference>
<dbReference type="InterPro" id="IPR001879">
    <property type="entry name" value="GPCR_2_extracellular_dom"/>
</dbReference>
<dbReference type="InterPro" id="IPR032471">
    <property type="entry name" value="AGRL2-4_GAIN_subdom_A"/>
</dbReference>
<feature type="transmembrane region" description="Helical" evidence="17">
    <location>
        <begin position="1868"/>
        <end position="1887"/>
    </location>
</feature>
<dbReference type="Pfam" id="PF16489">
    <property type="entry name" value="GAIN"/>
    <property type="match status" value="1"/>
</dbReference>
<dbReference type="CDD" id="cd11304">
    <property type="entry name" value="Cadherin_repeat"/>
    <property type="match status" value="4"/>
</dbReference>
<feature type="disulfide bond" evidence="15">
    <location>
        <begin position="1228"/>
        <end position="1240"/>
    </location>
</feature>
<dbReference type="SMART" id="SM00179">
    <property type="entry name" value="EGF_CA"/>
    <property type="match status" value="3"/>
</dbReference>
<feature type="domain" description="Cadherin" evidence="23">
    <location>
        <begin position="369"/>
        <end position="469"/>
    </location>
</feature>
<keyword evidence="7" id="KW-0297">G-protein coupled receptor</keyword>
<dbReference type="Gene3D" id="2.60.120.200">
    <property type="match status" value="2"/>
</dbReference>
<dbReference type="Pfam" id="PF00053">
    <property type="entry name" value="EGF_laminin"/>
    <property type="match status" value="1"/>
</dbReference>
<dbReference type="PROSITE" id="PS50268">
    <property type="entry name" value="CADHERIN_2"/>
    <property type="match status" value="4"/>
</dbReference>
<evidence type="ECO:0000256" key="13">
    <source>
        <dbReference type="PROSITE-ProRule" id="PRU00043"/>
    </source>
</evidence>
<keyword evidence="2 14" id="KW-0245">EGF-like domain</keyword>
<dbReference type="EMBL" id="BDGG01000002">
    <property type="protein sequence ID" value="GAU93347.1"/>
    <property type="molecule type" value="Genomic_DNA"/>
</dbReference>
<dbReference type="InterPro" id="IPR002049">
    <property type="entry name" value="LE_dom"/>
</dbReference>
<keyword evidence="12" id="KW-0807">Transducer</keyword>
<feature type="disulfide bond" evidence="14">
    <location>
        <begin position="919"/>
        <end position="928"/>
    </location>
</feature>
<evidence type="ECO:0000256" key="5">
    <source>
        <dbReference type="ARBA" id="ARBA00022837"/>
    </source>
</evidence>
<evidence type="ECO:0000256" key="4">
    <source>
        <dbReference type="ARBA" id="ARBA00022737"/>
    </source>
</evidence>
<evidence type="ECO:0000256" key="11">
    <source>
        <dbReference type="ARBA" id="ARBA00023180"/>
    </source>
</evidence>
<accession>A0A1D1V194</accession>
<feature type="transmembrane region" description="Helical" evidence="17">
    <location>
        <begin position="1716"/>
        <end position="1735"/>
    </location>
</feature>
<dbReference type="SUPFAM" id="SSF49899">
    <property type="entry name" value="Concanavalin A-like lectins/glucanases"/>
    <property type="match status" value="2"/>
</dbReference>
<evidence type="ECO:0000259" key="19">
    <source>
        <dbReference type="PROSITE" id="PS50026"/>
    </source>
</evidence>
<dbReference type="GO" id="GO:0007166">
    <property type="term" value="P:cell surface receptor signaling pathway"/>
    <property type="evidence" value="ECO:0007669"/>
    <property type="project" value="InterPro"/>
</dbReference>
<feature type="transmembrane region" description="Helical" evidence="17">
    <location>
        <begin position="1793"/>
        <end position="1817"/>
    </location>
</feature>
<dbReference type="SUPFAM" id="SSF49313">
    <property type="entry name" value="Cadherin-like"/>
    <property type="match status" value="4"/>
</dbReference>
<feature type="disulfide bond" evidence="14">
    <location>
        <begin position="1161"/>
        <end position="1170"/>
    </location>
</feature>
<proteinExistence type="predicted"/>
<reference evidence="24 25" key="1">
    <citation type="journal article" date="2016" name="Nat. Commun.">
        <title>Extremotolerant tardigrade genome and improved radiotolerance of human cultured cells by tardigrade-unique protein.</title>
        <authorList>
            <person name="Hashimoto T."/>
            <person name="Horikawa D.D."/>
            <person name="Saito Y."/>
            <person name="Kuwahara H."/>
            <person name="Kozuka-Hata H."/>
            <person name="Shin-I T."/>
            <person name="Minakuchi Y."/>
            <person name="Ohishi K."/>
            <person name="Motoyama A."/>
            <person name="Aizu T."/>
            <person name="Enomoto A."/>
            <person name="Kondo K."/>
            <person name="Tanaka S."/>
            <person name="Hara Y."/>
            <person name="Koshikawa S."/>
            <person name="Sagara H."/>
            <person name="Miura T."/>
            <person name="Yokobori S."/>
            <person name="Miyagawa K."/>
            <person name="Suzuki Y."/>
            <person name="Kubo T."/>
            <person name="Oyama M."/>
            <person name="Kohara Y."/>
            <person name="Fujiyama A."/>
            <person name="Arakawa K."/>
            <person name="Katayama T."/>
            <person name="Toyoda A."/>
            <person name="Kunieda T."/>
        </authorList>
    </citation>
    <scope>NUCLEOTIDE SEQUENCE [LARGE SCALE GENOMIC DNA]</scope>
    <source>
        <strain evidence="24 25">YOKOZUNA-1</strain>
    </source>
</reference>
<dbReference type="OrthoDB" id="26203at2759"/>
<feature type="domain" description="G-protein coupled receptors family 2 profile 2" evidence="22">
    <location>
        <begin position="1644"/>
        <end position="1889"/>
    </location>
</feature>
<dbReference type="Proteomes" id="UP000186922">
    <property type="component" value="Unassembled WGS sequence"/>
</dbReference>
<comment type="subcellular location">
    <subcellularLocation>
        <location evidence="1">Cell membrane</location>
        <topology evidence="1">Multi-pass membrane protein</topology>
    </subcellularLocation>
</comment>
<dbReference type="GO" id="GO:0005509">
    <property type="term" value="F:calcium ion binding"/>
    <property type="evidence" value="ECO:0007669"/>
    <property type="project" value="UniProtKB-UniRule"/>
</dbReference>
<dbReference type="Pfam" id="PF00002">
    <property type="entry name" value="7tm_2"/>
    <property type="match status" value="1"/>
</dbReference>
<evidence type="ECO:0000256" key="14">
    <source>
        <dbReference type="PROSITE-ProRule" id="PRU00076"/>
    </source>
</evidence>
<feature type="domain" description="EGF-like" evidence="19">
    <location>
        <begin position="612"/>
        <end position="648"/>
    </location>
</feature>
<sequence length="2129" mass="233045">MVVEVTDELGKSDRANVTVHVLAANLHRPTFLNAPFRVQIRENVPVGFGVIDLEALDEDVGENGRIIYSMSNDFADTFQLNASSGRLSTRKLLDRETIPIYVIPVTATDKGVPSLGDVTEILVELLDVNDNAPQWFPHDRYSLAVKEDLKPQTSILQVSASDPDFGSNGYVYYTFDGGDNANGTFTVDNALGTVRTSAPLDREKTAEYELIVVAVDRGDPAQSSSATISVRVIDVNDNGPVFPEDPLTYFVPENVMVGSSIGEISATDPDEDANAIVEYSIVGGPDAPSFALVTRPDGRPPLLSNLIELDHEGQKRDYKLIIRASSAHLQTDVSVNIIVTDVNDHSPVLRDFTIILNNFGLRNFPTGVIGKVPAMDRDATARLEYSITSGNKHNLLGIDPKTGEISLSSALNSDVSYSANFTVQVTDGLNTVSAVCTLWTLPVDQEMISNSVTLRVANMTARDMLEPAVFHGITQSLAYICVCSPEALFVFGIADDFGTAVPVVNITFAARASLTSQTYMSIRILKERVFAMRETLLNMTSLQLLPFSDEVCTREPCSNFEECYEVQKFGSAGSFIASGSMLFRPVQTLTTFNCKCSSGYTGMVDPSSCDTEINLCYSSPCGRNGSCHSTDGGYHCVCDEGFYGSKCEMEQGLVRCSDALCKGGATCTSGASAGLSCAGCPYEQQYRTELCELTTRAFSRAQDSYIAFPGIRSRNRFEVSLSLSTTSRDGMVFYNGQFSPVADFISLELVNGSAQFSFSLGQDAATVRLPTIITDGDWHRLEISYASRAARITVDDCDYALSLEHGRELDYHCAAVTTLHLDPHCSSVGALCNRFLDLSGPFYLGGLPTDYSDSRTGSHHFEGCIRNLDIDKKLTDMNDFIHQHGTSPGCPAKNDFCAKSPCQNGGSCSNAMDGRLCNCLPGFGGSDCSNVLAGETYGLDGDGYLLVVLSTMLSDSLDLKFEFRPNEASGILVAMTAKEHVSLITRLENHHLVVKVDEGNVAQGGTFLTTGRWYAFGLLIQNGHVTVFLGGKKELELDISNVDDDRGYSVLLGGKETGQNVERRVDGFNGCVREVLVANRLVSPTFRSNAQNGCPDLNRNCAAAPCPSSTSECKQVNGQFKCVCKHGFIGTQCKEVCSYEPCVSGVCLPSKESLHGYQCHCFENFTGQYCDKMIPQSCAADWWGYPLCGPCNCDVSKGFDQRCDQRDGTCRCRENFYRLPGADRCHECQCYLSGSLSSQCDEHGQCQCRDGVGGKRCDVCSDSWDELMEDIGCQRTFGSCPRALANRVWWDRTPFGMSSVQPCPGISMGSAVRSCDGSTQAWSNPDLRNCSTPSFISLDRLMLEYQEGILELTPHVSARLVRSLRSALNASMNEESLHLKDLSTAVNLTKIILKHEIQQSGMNLTHRIDRNFLLDLVESVSQTLDFRNDFHWKLLEQATINHLTQLFLEYLKTITTHLESTQMCPFEVFTKNLRTGISRSHRSMNQRSTQQNNAPNSLEIPASIPGVVNRVSVKLDGSLRSPSKLFYYAEFTDLPLLLSQTREARRPKSEFGPLLSSAFFFGESPAESGSNEVLYQFLVPVQPYLLTAHCVSWSFERNKWTNDKCSLLGWTYGTNGTYVECTCAAHLLVAVLSAGARSSVFRSVFPIFLFSIVVLALSLLLNLVTFVLLLAMRSNGSTICIAENLVLTAFATNLTFVLAANFEWDVVVCKILAAVLHYWVLAKFSWNLAQAINLLKYSAHSNLDRSSKSSIKFHLLLGYGLPIVPVVASIALLPDGYGADDVCWMLFGYQMLLSLILPVTVIVILTLLVVISAHCKAGVVQTRKPPAAAVVFEMRHQILVCTTISMFFVAGLSVAVVALNFGMASLGYVFPLLCLGEAIFMLLYLCIKVPEAQLLKEISFVWFLRKNFDKLSTKEKSRMKDIVCDTYQNPGLTISNSTTYHKAAQPDKDISGSIGRCSANSAFSHLSKSHPEDLIDNLNAYTSFQKSGDGTNEDTISVHSSSSSAKRYCSSARETNVRSPRVAHRSNSSLSTFGPAVPSWNSLPHSARTVKKNNIPSSHVRTTDSPKPESTFATFRPSSKGGHKFDAVRGEVFENPSENAIEIAKTGHVRNGSSKNFVTLDYVETGTAV</sequence>
<evidence type="ECO:0000259" key="20">
    <source>
        <dbReference type="PROSITE" id="PS50027"/>
    </source>
</evidence>
<feature type="disulfide bond" evidence="14">
    <location>
        <begin position="1124"/>
        <end position="1133"/>
    </location>
</feature>
<dbReference type="InterPro" id="IPR020894">
    <property type="entry name" value="Cadherin_CS"/>
</dbReference>
<feature type="domain" description="EGF-like" evidence="19">
    <location>
        <begin position="1138"/>
        <end position="1171"/>
    </location>
</feature>
<evidence type="ECO:0000256" key="6">
    <source>
        <dbReference type="ARBA" id="ARBA00022989"/>
    </source>
</evidence>
<evidence type="ECO:0000256" key="1">
    <source>
        <dbReference type="ARBA" id="ARBA00004651"/>
    </source>
</evidence>
<feature type="disulfide bond" evidence="15">
    <location>
        <begin position="1248"/>
        <end position="1257"/>
    </location>
</feature>
<feature type="disulfide bond" evidence="14">
    <location>
        <begin position="638"/>
        <end position="647"/>
    </location>
</feature>
<evidence type="ECO:0000256" key="15">
    <source>
        <dbReference type="PROSITE-ProRule" id="PRU00460"/>
    </source>
</evidence>
<dbReference type="GO" id="GO:0009653">
    <property type="term" value="P:anatomical structure morphogenesis"/>
    <property type="evidence" value="ECO:0007669"/>
    <property type="project" value="UniProtKB-ARBA"/>
</dbReference>
<dbReference type="InterPro" id="IPR056286">
    <property type="entry name" value="Cadherin_CELSR1-3_9th"/>
</dbReference>
<evidence type="ECO:0000259" key="22">
    <source>
        <dbReference type="PROSITE" id="PS50261"/>
    </source>
</evidence>
<feature type="transmembrane region" description="Helical" evidence="17">
    <location>
        <begin position="1838"/>
        <end position="1862"/>
    </location>
</feature>
<gene>
    <name evidence="24" type="primary">RvY_05301-1</name>
    <name evidence="24" type="synonym">RvY_05301.1</name>
    <name evidence="24" type="ORF">RvY_05301</name>
</gene>
<protein>
    <submittedName>
        <fullName evidence="24">Uncharacterized protein</fullName>
    </submittedName>
</protein>
<dbReference type="CDD" id="cd00110">
    <property type="entry name" value="LamG"/>
    <property type="match status" value="2"/>
</dbReference>
<dbReference type="SMART" id="SM00181">
    <property type="entry name" value="EGF"/>
    <property type="match status" value="6"/>
</dbReference>
<feature type="domain" description="Cadherin" evidence="23">
    <location>
        <begin position="137"/>
        <end position="242"/>
    </location>
</feature>
<dbReference type="PROSITE" id="PS50227">
    <property type="entry name" value="G_PROTEIN_RECEP_F2_3"/>
    <property type="match status" value="1"/>
</dbReference>
<organism evidence="24 25">
    <name type="scientific">Ramazzottius varieornatus</name>
    <name type="common">Water bear</name>
    <name type="synonym">Tardigrade</name>
    <dbReference type="NCBI Taxonomy" id="947166"/>
    <lineage>
        <taxon>Eukaryota</taxon>
        <taxon>Metazoa</taxon>
        <taxon>Ecdysozoa</taxon>
        <taxon>Tardigrada</taxon>
        <taxon>Eutardigrada</taxon>
        <taxon>Parachela</taxon>
        <taxon>Hypsibioidea</taxon>
        <taxon>Ramazzottiidae</taxon>
        <taxon>Ramazzottius</taxon>
    </lineage>
</organism>
<evidence type="ECO:0000256" key="2">
    <source>
        <dbReference type="ARBA" id="ARBA00022536"/>
    </source>
</evidence>
<evidence type="ECO:0000259" key="23">
    <source>
        <dbReference type="PROSITE" id="PS50268"/>
    </source>
</evidence>
<feature type="domain" description="EGF-like" evidence="19">
    <location>
        <begin position="893"/>
        <end position="929"/>
    </location>
</feature>
<evidence type="ECO:0000256" key="9">
    <source>
        <dbReference type="ARBA" id="ARBA00023157"/>
    </source>
</evidence>
<evidence type="ECO:0000313" key="25">
    <source>
        <dbReference type="Proteomes" id="UP000186922"/>
    </source>
</evidence>
<feature type="transmembrane region" description="Helical" evidence="17">
    <location>
        <begin position="1684"/>
        <end position="1704"/>
    </location>
</feature>
<comment type="caution">
    <text evidence="14">Lacks conserved residue(s) required for the propagation of feature annotation.</text>
</comment>
<feature type="domain" description="Cadherin" evidence="23">
    <location>
        <begin position="32"/>
        <end position="135"/>
    </location>
</feature>
<dbReference type="PROSITE" id="PS01248">
    <property type="entry name" value="EGF_LAM_1"/>
    <property type="match status" value="1"/>
</dbReference>
<dbReference type="SMART" id="SM00112">
    <property type="entry name" value="CA"/>
    <property type="match status" value="4"/>
</dbReference>
<keyword evidence="6 17" id="KW-1133">Transmembrane helix</keyword>
<feature type="domain" description="EGF-like" evidence="19">
    <location>
        <begin position="1097"/>
        <end position="1134"/>
    </location>
</feature>
<dbReference type="InterPro" id="IPR017981">
    <property type="entry name" value="GPCR_2-like_7TM"/>
</dbReference>
<dbReference type="Gene3D" id="1.20.1070.10">
    <property type="entry name" value="Rhodopsin 7-helix transmembrane proteins"/>
    <property type="match status" value="1"/>
</dbReference>
<dbReference type="InterPro" id="IPR002126">
    <property type="entry name" value="Cadherin-like_dom"/>
</dbReference>
<dbReference type="InterPro" id="IPR001881">
    <property type="entry name" value="EGF-like_Ca-bd_dom"/>
</dbReference>
<keyword evidence="3 17" id="KW-0812">Transmembrane</keyword>
<keyword evidence="5 13" id="KW-0106">Calcium</keyword>
<dbReference type="CDD" id="cd00055">
    <property type="entry name" value="EGF_Lam"/>
    <property type="match status" value="2"/>
</dbReference>
<dbReference type="SUPFAM" id="SSF57196">
    <property type="entry name" value="EGF/Laminin"/>
    <property type="match status" value="1"/>
</dbReference>
<dbReference type="GO" id="GO:0005886">
    <property type="term" value="C:plasma membrane"/>
    <property type="evidence" value="ECO:0007669"/>
    <property type="project" value="UniProtKB-SubCell"/>
</dbReference>
<dbReference type="PRINTS" id="PR00205">
    <property type="entry name" value="CADHERIN"/>
</dbReference>
<feature type="domain" description="G-protein coupled receptors family 2 profile 1" evidence="21">
    <location>
        <begin position="1247"/>
        <end position="1334"/>
    </location>
</feature>
<dbReference type="GO" id="GO:0007156">
    <property type="term" value="P:homophilic cell adhesion via plasma membrane adhesion molecules"/>
    <property type="evidence" value="ECO:0007669"/>
    <property type="project" value="InterPro"/>
</dbReference>
<feature type="domain" description="Laminin G" evidence="18">
    <location>
        <begin position="934"/>
        <end position="1101"/>
    </location>
</feature>
<dbReference type="SMART" id="SM00180">
    <property type="entry name" value="EGF_Lam"/>
    <property type="match status" value="1"/>
</dbReference>
<dbReference type="Gene3D" id="4.10.1240.10">
    <property type="entry name" value="GPCR, family 2, extracellular hormone receptor domain"/>
    <property type="match status" value="1"/>
</dbReference>
<dbReference type="PANTHER" id="PTHR24026">
    <property type="entry name" value="FAT ATYPICAL CADHERIN-RELATED"/>
    <property type="match status" value="1"/>
</dbReference>
<evidence type="ECO:0000259" key="18">
    <source>
        <dbReference type="PROSITE" id="PS50025"/>
    </source>
</evidence>
<evidence type="ECO:0000256" key="8">
    <source>
        <dbReference type="ARBA" id="ARBA00023136"/>
    </source>
</evidence>
<dbReference type="STRING" id="947166.A0A1D1V194"/>
<feature type="transmembrane region" description="Helical" evidence="17">
    <location>
        <begin position="1647"/>
        <end position="1672"/>
    </location>
</feature>
<feature type="region of interest" description="Disordered" evidence="16">
    <location>
        <begin position="2012"/>
        <end position="2031"/>
    </location>
</feature>
<keyword evidence="4" id="KW-0677">Repeat</keyword>